<name>A0A1W1WQ82_9BACT</name>
<evidence type="ECO:0000256" key="2">
    <source>
        <dbReference type="SAM" id="Phobius"/>
    </source>
</evidence>
<dbReference type="InterPro" id="IPR012902">
    <property type="entry name" value="N_methyl_site"/>
</dbReference>
<keyword evidence="2" id="KW-0812">Transmembrane</keyword>
<dbReference type="RefSeq" id="WP_084274656.1">
    <property type="nucleotide sequence ID" value="NZ_AP026671.1"/>
</dbReference>
<sequence length="142" mass="15391">MGRIKRAFTLIELVFVIVVLGILATIALPKLGGAMDEAQISNAKSTVTAIRSGLQVYKNRHILLGQDPYPSALENDSSKLFSNVLPHPITPSTNPGGWSKEGNYYIFHANQGKIAFSYNKDTGEFSCIEGTPTTVEGACKNF</sequence>
<keyword evidence="2" id="KW-0472">Membrane</keyword>
<reference evidence="4" key="1">
    <citation type="submission" date="2017-04" db="EMBL/GenBank/DDBJ databases">
        <authorList>
            <person name="Varghese N."/>
            <person name="Submissions S."/>
        </authorList>
    </citation>
    <scope>NUCLEOTIDE SEQUENCE [LARGE SCALE GENOMIC DNA]</scope>
    <source>
        <strain evidence="4">DSM 16512</strain>
    </source>
</reference>
<dbReference type="Gene3D" id="3.30.700.10">
    <property type="entry name" value="Glycoprotein, Type 4 Pilin"/>
    <property type="match status" value="1"/>
</dbReference>
<dbReference type="NCBIfam" id="TIGR02532">
    <property type="entry name" value="IV_pilin_GFxxxE"/>
    <property type="match status" value="1"/>
</dbReference>
<dbReference type="GO" id="GO:0015628">
    <property type="term" value="P:protein secretion by the type II secretion system"/>
    <property type="evidence" value="ECO:0007669"/>
    <property type="project" value="InterPro"/>
</dbReference>
<dbReference type="AlphaFoldDB" id="A0A1W1WQ82"/>
<dbReference type="Proteomes" id="UP000192602">
    <property type="component" value="Unassembled WGS sequence"/>
</dbReference>
<gene>
    <name evidence="3" type="ORF">SAMN05660197_0118</name>
</gene>
<dbReference type="Pfam" id="PF07963">
    <property type="entry name" value="N_methyl"/>
    <property type="match status" value="1"/>
</dbReference>
<protein>
    <submittedName>
        <fullName evidence="3">N-terminal methylation site-containing protein</fullName>
    </submittedName>
</protein>
<evidence type="ECO:0000313" key="3">
    <source>
        <dbReference type="EMBL" id="SMC08369.1"/>
    </source>
</evidence>
<proteinExistence type="predicted"/>
<dbReference type="InterPro" id="IPR000983">
    <property type="entry name" value="Bac_GSPG_pilin"/>
</dbReference>
<keyword evidence="4" id="KW-1185">Reference proteome</keyword>
<dbReference type="GO" id="GO:0015627">
    <property type="term" value="C:type II protein secretion system complex"/>
    <property type="evidence" value="ECO:0007669"/>
    <property type="project" value="InterPro"/>
</dbReference>
<feature type="transmembrane region" description="Helical" evidence="2">
    <location>
        <begin position="7"/>
        <end position="28"/>
    </location>
</feature>
<evidence type="ECO:0000313" key="4">
    <source>
        <dbReference type="Proteomes" id="UP000192602"/>
    </source>
</evidence>
<dbReference type="STRING" id="1069081.SAMN05660197_0118"/>
<dbReference type="PRINTS" id="PR00813">
    <property type="entry name" value="BCTERIALGSPG"/>
</dbReference>
<evidence type="ECO:0000256" key="1">
    <source>
        <dbReference type="ARBA" id="ARBA00022481"/>
    </source>
</evidence>
<dbReference type="EMBL" id="FWWZ01000001">
    <property type="protein sequence ID" value="SMC08369.1"/>
    <property type="molecule type" value="Genomic_DNA"/>
</dbReference>
<organism evidence="3 4">
    <name type="scientific">Nitratiruptor tergarcus DSM 16512</name>
    <dbReference type="NCBI Taxonomy" id="1069081"/>
    <lineage>
        <taxon>Bacteria</taxon>
        <taxon>Pseudomonadati</taxon>
        <taxon>Campylobacterota</taxon>
        <taxon>Epsilonproteobacteria</taxon>
        <taxon>Nautiliales</taxon>
        <taxon>Nitratiruptoraceae</taxon>
        <taxon>Nitratiruptor</taxon>
    </lineage>
</organism>
<dbReference type="InterPro" id="IPR045584">
    <property type="entry name" value="Pilin-like"/>
</dbReference>
<dbReference type="SUPFAM" id="SSF54523">
    <property type="entry name" value="Pili subunits"/>
    <property type="match status" value="1"/>
</dbReference>
<accession>A0A1W1WQ82</accession>
<keyword evidence="2" id="KW-1133">Transmembrane helix</keyword>
<keyword evidence="1" id="KW-0488">Methylation</keyword>